<sequence length="503" mass="55025">MRAPRHGSMRAHVALAFAALVLAGDALQPALAGGCGFDYKDALSKTIIFLEAQRSGKLPRSNRVKWRGDSGLDDGKLANVDLTGGYYDAGDNVKYGLPLAFTVTTLAWTALAFKPELESTKELKHVHQAIKWGTDYLLKCAARKNKLGASGEHEGAAHAVRDRLEDARDGDRRRDVGRVRRLVHGVPRRQEVLAQAAEQGEAAVHVRQEPPGQLRRRVPLLLLLLGLQRRAAVGRDLAVPGDEAAGVRGLHRPRGHLVERGRVQLGPQVPGRAGAAGRVQHDLGGRRAELQVAGGQLRVRGAAGHGVPPGVHHPGRRDPPPRRRQLAVRDQHGVPAGGVRGPAAADGADGAVREPAAAPGPVARVRAAADGLPAGRQPAAQLLRRGLRRQPAHAAAPPRRIHPRAAPRHGRQLRPQLRGLDGARQAQPKRAHRRHRRRARQERRLRGQARQLLLHRALHLHQLPRHRPARRARRPRRAARRHAVIYPHACVCVPLFRFFPDMI</sequence>
<evidence type="ECO:0000256" key="3">
    <source>
        <dbReference type="ARBA" id="ARBA00012601"/>
    </source>
</evidence>
<evidence type="ECO:0000256" key="4">
    <source>
        <dbReference type="ARBA" id="ARBA00022801"/>
    </source>
</evidence>
<keyword evidence="6" id="KW-0119">Carbohydrate metabolism</keyword>
<name>A0A1D6HM43_MAIZE</name>
<dbReference type="AlphaFoldDB" id="A0A1D6HM43"/>
<keyword evidence="10" id="KW-0732">Signal</keyword>
<dbReference type="InterPro" id="IPR008928">
    <property type="entry name" value="6-hairpin_glycosidase_sf"/>
</dbReference>
<dbReference type="EC" id="3.2.1.4" evidence="3"/>
<keyword evidence="7" id="KW-0326">Glycosidase</keyword>
<comment type="catalytic activity">
    <reaction evidence="1">
        <text>Endohydrolysis of (1-&gt;4)-beta-D-glucosidic linkages in cellulose, lichenin and cereal beta-D-glucans.</text>
        <dbReference type="EC" id="3.2.1.4"/>
    </reaction>
</comment>
<dbReference type="GO" id="GO:0008810">
    <property type="term" value="F:cellulase activity"/>
    <property type="evidence" value="ECO:0007669"/>
    <property type="project" value="UniProtKB-EC"/>
</dbReference>
<evidence type="ECO:0000256" key="6">
    <source>
        <dbReference type="ARBA" id="ARBA00023277"/>
    </source>
</evidence>
<comment type="similarity">
    <text evidence="2">Belongs to the glycosyl hydrolase 9 (cellulase E) family.</text>
</comment>
<evidence type="ECO:0000256" key="2">
    <source>
        <dbReference type="ARBA" id="ARBA00007072"/>
    </source>
</evidence>
<evidence type="ECO:0000256" key="7">
    <source>
        <dbReference type="ARBA" id="ARBA00023295"/>
    </source>
</evidence>
<keyword evidence="4" id="KW-0378">Hydrolase</keyword>
<feature type="region of interest" description="Disordered" evidence="9">
    <location>
        <begin position="301"/>
        <end position="359"/>
    </location>
</feature>
<evidence type="ECO:0000256" key="5">
    <source>
        <dbReference type="ARBA" id="ARBA00023001"/>
    </source>
</evidence>
<organism evidence="12">
    <name type="scientific">Zea mays</name>
    <name type="common">Maize</name>
    <dbReference type="NCBI Taxonomy" id="4577"/>
    <lineage>
        <taxon>Eukaryota</taxon>
        <taxon>Viridiplantae</taxon>
        <taxon>Streptophyta</taxon>
        <taxon>Embryophyta</taxon>
        <taxon>Tracheophyta</taxon>
        <taxon>Spermatophyta</taxon>
        <taxon>Magnoliopsida</taxon>
        <taxon>Liliopsida</taxon>
        <taxon>Poales</taxon>
        <taxon>Poaceae</taxon>
        <taxon>PACMAD clade</taxon>
        <taxon>Panicoideae</taxon>
        <taxon>Andropogonodae</taxon>
        <taxon>Andropogoneae</taxon>
        <taxon>Tripsacinae</taxon>
        <taxon>Zea</taxon>
    </lineage>
</organism>
<accession>A0A1D6HM43</accession>
<dbReference type="SMR" id="A0A1D6HM43"/>
<dbReference type="Pfam" id="PF00759">
    <property type="entry name" value="Glyco_hydro_9"/>
    <property type="match status" value="1"/>
</dbReference>
<dbReference type="Gene3D" id="1.50.10.10">
    <property type="match status" value="1"/>
</dbReference>
<dbReference type="SUPFAM" id="SSF48208">
    <property type="entry name" value="Six-hairpin glycosidases"/>
    <property type="match status" value="1"/>
</dbReference>
<feature type="region of interest" description="Disordered" evidence="9">
    <location>
        <begin position="387"/>
        <end position="446"/>
    </location>
</feature>
<evidence type="ECO:0000256" key="1">
    <source>
        <dbReference type="ARBA" id="ARBA00000966"/>
    </source>
</evidence>
<dbReference type="EMBL" id="CM000781">
    <property type="protein sequence ID" value="AQK75431.1"/>
    <property type="molecule type" value="Genomic_DNA"/>
</dbReference>
<dbReference type="InParanoid" id="A0A1D6HM43"/>
<evidence type="ECO:0000256" key="10">
    <source>
        <dbReference type="SAM" id="SignalP"/>
    </source>
</evidence>
<evidence type="ECO:0000256" key="9">
    <source>
        <dbReference type="SAM" id="MobiDB-lite"/>
    </source>
</evidence>
<proteinExistence type="inferred from homology"/>
<feature type="compositionally biased region" description="Basic residues" evidence="9">
    <location>
        <begin position="427"/>
        <end position="446"/>
    </location>
</feature>
<keyword evidence="5" id="KW-0136">Cellulose degradation</keyword>
<keyword evidence="8" id="KW-0624">Polysaccharide degradation</keyword>
<feature type="compositionally biased region" description="Basic and acidic residues" evidence="9">
    <location>
        <begin position="316"/>
        <end position="332"/>
    </location>
</feature>
<protein>
    <recommendedName>
        <fullName evidence="3">cellulase</fullName>
        <ecNumber evidence="3">3.2.1.4</ecNumber>
    </recommendedName>
</protein>
<dbReference type="InterPro" id="IPR012341">
    <property type="entry name" value="6hp_glycosidase-like_sf"/>
</dbReference>
<evidence type="ECO:0000259" key="11">
    <source>
        <dbReference type="Pfam" id="PF00759"/>
    </source>
</evidence>
<gene>
    <name evidence="12" type="ORF">ZEAMMB73_Zm00001d018279</name>
</gene>
<dbReference type="STRING" id="4577.A0A1D6HM43"/>
<dbReference type="InterPro" id="IPR001701">
    <property type="entry name" value="Glyco_hydro_9"/>
</dbReference>
<dbReference type="GO" id="GO:0030245">
    <property type="term" value="P:cellulose catabolic process"/>
    <property type="evidence" value="ECO:0007669"/>
    <property type="project" value="UniProtKB-KW"/>
</dbReference>
<feature type="compositionally biased region" description="Basic residues" evidence="9">
    <location>
        <begin position="399"/>
        <end position="412"/>
    </location>
</feature>
<feature type="compositionally biased region" description="Low complexity" evidence="9">
    <location>
        <begin position="341"/>
        <end position="359"/>
    </location>
</feature>
<evidence type="ECO:0000313" key="12">
    <source>
        <dbReference type="EMBL" id="AQK75431.1"/>
    </source>
</evidence>
<dbReference type="PANTHER" id="PTHR22298">
    <property type="entry name" value="ENDO-1,4-BETA-GLUCANASE"/>
    <property type="match status" value="1"/>
</dbReference>
<feature type="compositionally biased region" description="Low complexity" evidence="9">
    <location>
        <begin position="301"/>
        <end position="312"/>
    </location>
</feature>
<feature type="signal peptide" evidence="10">
    <location>
        <begin position="1"/>
        <end position="26"/>
    </location>
</feature>
<feature type="chain" id="PRO_5010804932" description="cellulase" evidence="10">
    <location>
        <begin position="27"/>
        <end position="503"/>
    </location>
</feature>
<evidence type="ECO:0000256" key="8">
    <source>
        <dbReference type="ARBA" id="ARBA00023326"/>
    </source>
</evidence>
<feature type="domain" description="Glycoside hydrolase family 9" evidence="11">
    <location>
        <begin position="39"/>
        <end position="149"/>
    </location>
</feature>
<reference evidence="12" key="1">
    <citation type="submission" date="2015-12" db="EMBL/GenBank/DDBJ databases">
        <title>Update maize B73 reference genome by single molecule sequencing technologies.</title>
        <authorList>
            <consortium name="Maize Genome Sequencing Project"/>
            <person name="Ware D."/>
        </authorList>
    </citation>
    <scope>NUCLEOTIDE SEQUENCE</scope>
    <source>
        <tissue evidence="12">Seedling</tissue>
    </source>
</reference>